<reference evidence="9 10" key="1">
    <citation type="journal article" date="2014" name="PLoS ONE">
        <title>Rumen cellulosomics: divergent fiber-degrading strategies revealed by comparative genome-wide analysis of six ruminococcal strains.</title>
        <authorList>
            <person name="Dassa B."/>
            <person name="Borovok I."/>
            <person name="Ruimy-Israeli V."/>
            <person name="Lamed R."/>
            <person name="Flint H.J."/>
            <person name="Duncan S.H."/>
            <person name="Henrissat B."/>
            <person name="Coutinho P."/>
            <person name="Morrison M."/>
            <person name="Mosoni P."/>
            <person name="Yeoman C.J."/>
            <person name="White B.A."/>
            <person name="Bayer E.A."/>
        </authorList>
    </citation>
    <scope>NUCLEOTIDE SEQUENCE [LARGE SCALE GENOMIC DNA]</scope>
    <source>
        <strain evidence="9 10">007c</strain>
    </source>
</reference>
<feature type="transmembrane region" description="Helical" evidence="7">
    <location>
        <begin position="7"/>
        <end position="27"/>
    </location>
</feature>
<dbReference type="RefSeq" id="WP_051456613.1">
    <property type="nucleotide sequence ID" value="NZ_ATAX01000025.1"/>
</dbReference>
<comment type="similarity">
    <text evidence="2">Belongs to the glycosyl hydrolase 3 family.</text>
</comment>
<sequence>MSDKNKLTATFIALIAMIVVIGGVMMLSNGLNANNNGQGGPAAGVSRVTTGGPSTTKAGTTGEASQNGTTKENAANTATTETVATEAVTEALDSIEQRINDMSLHEKVCQLFIVTPEGLTKGGNYTAANETTKASLKEYPVGGIVYFSKNIESADAISEMISNTSEYAAEEGMIPLFYSVDEEGGTVARCAEKAGTTSFSPMYDYKSEGEKTAYDNAKQIATDISGLGFNLDFAPVADTWSNPANTVIGKRAYSDDFHEAATLSSSAVKGFQDGGVFCTLKHFPGHGNTSGDSHYGVVYSDKNIAQLLSAEFLAFRSGIDAGADMVMVGHITMNGVDRLPASISRIMITSELRSRLGFDGVIITDSLSMKAVADNYSSGELAVRVLEAGGDMLLMPADLGAAATGVEAAVAEGRLSEERIDESVYRILELKSKKMDITNK</sequence>
<feature type="compositionally biased region" description="Low complexity" evidence="6">
    <location>
        <begin position="69"/>
        <end position="80"/>
    </location>
</feature>
<dbReference type="AlphaFoldDB" id="W7UYN8"/>
<keyword evidence="7" id="KW-0812">Transmembrane</keyword>
<dbReference type="eggNOG" id="COG1472">
    <property type="taxonomic scope" value="Bacteria"/>
</dbReference>
<dbReference type="GO" id="GO:0005975">
    <property type="term" value="P:carbohydrate metabolic process"/>
    <property type="evidence" value="ECO:0007669"/>
    <property type="project" value="InterPro"/>
</dbReference>
<keyword evidence="5" id="KW-0326">Glycosidase</keyword>
<evidence type="ECO:0000256" key="3">
    <source>
        <dbReference type="ARBA" id="ARBA00012663"/>
    </source>
</evidence>
<gene>
    <name evidence="9" type="ORF">RF007C_07670</name>
</gene>
<dbReference type="GO" id="GO:0004563">
    <property type="term" value="F:beta-N-acetylhexosaminidase activity"/>
    <property type="evidence" value="ECO:0007669"/>
    <property type="project" value="UniProtKB-EC"/>
</dbReference>
<comment type="catalytic activity">
    <reaction evidence="1">
        <text>Hydrolysis of terminal non-reducing N-acetyl-D-hexosamine residues in N-acetyl-beta-D-hexosaminides.</text>
        <dbReference type="EC" id="3.2.1.52"/>
    </reaction>
</comment>
<keyword evidence="4" id="KW-0378">Hydrolase</keyword>
<dbReference type="Proteomes" id="UP000019365">
    <property type="component" value="Unassembled WGS sequence"/>
</dbReference>
<dbReference type="OrthoDB" id="9805821at2"/>
<name>W7UYN8_RUMFL</name>
<dbReference type="SUPFAM" id="SSF51445">
    <property type="entry name" value="(Trans)glycosidases"/>
    <property type="match status" value="1"/>
</dbReference>
<comment type="caution">
    <text evidence="9">The sequence shown here is derived from an EMBL/GenBank/DDBJ whole genome shotgun (WGS) entry which is preliminary data.</text>
</comment>
<dbReference type="PATRIC" id="fig|1341157.4.peg.1963"/>
<dbReference type="EMBL" id="ATAX01000025">
    <property type="protein sequence ID" value="EWM53552.1"/>
    <property type="molecule type" value="Genomic_DNA"/>
</dbReference>
<protein>
    <recommendedName>
        <fullName evidence="3">beta-N-acetylhexosaminidase</fullName>
        <ecNumber evidence="3">3.2.1.52</ecNumber>
    </recommendedName>
</protein>
<keyword evidence="7" id="KW-1133">Transmembrane helix</keyword>
<dbReference type="GO" id="GO:0009254">
    <property type="term" value="P:peptidoglycan turnover"/>
    <property type="evidence" value="ECO:0007669"/>
    <property type="project" value="TreeGrafter"/>
</dbReference>
<dbReference type="InterPro" id="IPR050226">
    <property type="entry name" value="NagZ_Beta-hexosaminidase"/>
</dbReference>
<dbReference type="InterPro" id="IPR036962">
    <property type="entry name" value="Glyco_hydro_3_N_sf"/>
</dbReference>
<dbReference type="Pfam" id="PF00933">
    <property type="entry name" value="Glyco_hydro_3"/>
    <property type="match status" value="1"/>
</dbReference>
<dbReference type="PANTHER" id="PTHR30480">
    <property type="entry name" value="BETA-HEXOSAMINIDASE-RELATED"/>
    <property type="match status" value="1"/>
</dbReference>
<feature type="compositionally biased region" description="Polar residues" evidence="6">
    <location>
        <begin position="47"/>
        <end position="68"/>
    </location>
</feature>
<dbReference type="Gene3D" id="3.20.20.300">
    <property type="entry name" value="Glycoside hydrolase, family 3, N-terminal domain"/>
    <property type="match status" value="1"/>
</dbReference>
<keyword evidence="7" id="KW-0472">Membrane</keyword>
<dbReference type="PANTHER" id="PTHR30480:SF13">
    <property type="entry name" value="BETA-HEXOSAMINIDASE"/>
    <property type="match status" value="1"/>
</dbReference>
<evidence type="ECO:0000256" key="7">
    <source>
        <dbReference type="SAM" id="Phobius"/>
    </source>
</evidence>
<dbReference type="EC" id="3.2.1.52" evidence="3"/>
<evidence type="ECO:0000256" key="5">
    <source>
        <dbReference type="ARBA" id="ARBA00023295"/>
    </source>
</evidence>
<proteinExistence type="inferred from homology"/>
<dbReference type="InterPro" id="IPR017853">
    <property type="entry name" value="GH"/>
</dbReference>
<accession>W7UYN8</accession>
<evidence type="ECO:0000256" key="4">
    <source>
        <dbReference type="ARBA" id="ARBA00022801"/>
    </source>
</evidence>
<organism evidence="9 10">
    <name type="scientific">Ruminococcus flavefaciens 007c</name>
    <dbReference type="NCBI Taxonomy" id="1341157"/>
    <lineage>
        <taxon>Bacteria</taxon>
        <taxon>Bacillati</taxon>
        <taxon>Bacillota</taxon>
        <taxon>Clostridia</taxon>
        <taxon>Eubacteriales</taxon>
        <taxon>Oscillospiraceae</taxon>
        <taxon>Ruminococcus</taxon>
    </lineage>
</organism>
<evidence type="ECO:0000256" key="6">
    <source>
        <dbReference type="SAM" id="MobiDB-lite"/>
    </source>
</evidence>
<evidence type="ECO:0000259" key="8">
    <source>
        <dbReference type="Pfam" id="PF00933"/>
    </source>
</evidence>
<dbReference type="InterPro" id="IPR001764">
    <property type="entry name" value="Glyco_hydro_3_N"/>
</dbReference>
<feature type="region of interest" description="Disordered" evidence="6">
    <location>
        <begin position="42"/>
        <end position="80"/>
    </location>
</feature>
<evidence type="ECO:0000313" key="10">
    <source>
        <dbReference type="Proteomes" id="UP000019365"/>
    </source>
</evidence>
<evidence type="ECO:0000256" key="2">
    <source>
        <dbReference type="ARBA" id="ARBA00005336"/>
    </source>
</evidence>
<keyword evidence="10" id="KW-1185">Reference proteome</keyword>
<evidence type="ECO:0000313" key="9">
    <source>
        <dbReference type="EMBL" id="EWM53552.1"/>
    </source>
</evidence>
<feature type="domain" description="Glycoside hydrolase family 3 N-terminal" evidence="8">
    <location>
        <begin position="104"/>
        <end position="430"/>
    </location>
</feature>
<evidence type="ECO:0000256" key="1">
    <source>
        <dbReference type="ARBA" id="ARBA00001231"/>
    </source>
</evidence>